<dbReference type="SMART" id="SM00530">
    <property type="entry name" value="HTH_XRE"/>
    <property type="match status" value="1"/>
</dbReference>
<dbReference type="Gene3D" id="1.10.260.40">
    <property type="entry name" value="lambda repressor-like DNA-binding domains"/>
    <property type="match status" value="1"/>
</dbReference>
<dbReference type="InterPro" id="IPR052359">
    <property type="entry name" value="HTH-type_reg/antitoxin"/>
</dbReference>
<comment type="caution">
    <text evidence="5">The sequence shown here is derived from an EMBL/GenBank/DDBJ whole genome shotgun (WGS) entry which is preliminary data.</text>
</comment>
<dbReference type="RefSeq" id="WP_096719893.1">
    <property type="nucleotide sequence ID" value="NZ_MTZV01000004.1"/>
</dbReference>
<gene>
    <name evidence="5" type="ORF">BWP39_10680</name>
</gene>
<feature type="domain" description="HTH cro/C1-type" evidence="4">
    <location>
        <begin position="43"/>
        <end position="86"/>
    </location>
</feature>
<dbReference type="CDD" id="cd00093">
    <property type="entry name" value="HTH_XRE"/>
    <property type="match status" value="1"/>
</dbReference>
<name>A0A2A4EUZ7_9BURK</name>
<protein>
    <submittedName>
        <fullName evidence="5">XRE family transcriptional regulator</fullName>
    </submittedName>
</protein>
<dbReference type="Proteomes" id="UP000218022">
    <property type="component" value="Unassembled WGS sequence"/>
</dbReference>
<evidence type="ECO:0000256" key="2">
    <source>
        <dbReference type="ARBA" id="ARBA00023125"/>
    </source>
</evidence>
<proteinExistence type="predicted"/>
<keyword evidence="1" id="KW-0805">Transcription regulation</keyword>
<evidence type="ECO:0000313" key="5">
    <source>
        <dbReference type="EMBL" id="PCE24981.1"/>
    </source>
</evidence>
<evidence type="ECO:0000259" key="4">
    <source>
        <dbReference type="PROSITE" id="PS50943"/>
    </source>
</evidence>
<dbReference type="Pfam" id="PF01381">
    <property type="entry name" value="HTH_3"/>
    <property type="match status" value="1"/>
</dbReference>
<evidence type="ECO:0000313" key="6">
    <source>
        <dbReference type="Proteomes" id="UP000218022"/>
    </source>
</evidence>
<dbReference type="PROSITE" id="PS50943">
    <property type="entry name" value="HTH_CROC1"/>
    <property type="match status" value="1"/>
</dbReference>
<reference evidence="5 6" key="1">
    <citation type="submission" date="2017-01" db="EMBL/GenBank/DDBJ databases">
        <title>Whole-Genome Shotgun Sequencing of Two beta-Proteobacterial Species in Search of the Bulgecin Biosynthetic Cluster.</title>
        <authorList>
            <person name="Horsman M.E."/>
            <person name="Marous D.R."/>
            <person name="Li R."/>
            <person name="Oliver R.A."/>
            <person name="Byun B."/>
            <person name="Emrich S.J."/>
            <person name="Boggess B."/>
            <person name="Townsend C.A."/>
            <person name="Mobashery S."/>
        </authorList>
    </citation>
    <scope>NUCLEOTIDE SEQUENCE [LARGE SCALE GENOMIC DNA]</scope>
    <source>
        <strain evidence="5 6">ATCC 31363</strain>
    </source>
</reference>
<accession>A0A2A4EUZ7</accession>
<sequence length="101" mass="10933">MDIEKIAKAIEADAGESLPDLRQALAEAKARAGRVTTPEQMLVRQAREASGLTQPAFAERIGTPVATLRDWEQGRFSPSGAVLCLLRLIIRHPELTAELAA</sequence>
<dbReference type="SUPFAM" id="SSF47413">
    <property type="entry name" value="lambda repressor-like DNA-binding domains"/>
    <property type="match status" value="1"/>
</dbReference>
<dbReference type="InterPro" id="IPR010982">
    <property type="entry name" value="Lambda_DNA-bd_dom_sf"/>
</dbReference>
<evidence type="ECO:0000256" key="1">
    <source>
        <dbReference type="ARBA" id="ARBA00023015"/>
    </source>
</evidence>
<keyword evidence="3" id="KW-0804">Transcription</keyword>
<dbReference type="OrthoDB" id="9799384at2"/>
<dbReference type="GO" id="GO:0003677">
    <property type="term" value="F:DNA binding"/>
    <property type="evidence" value="ECO:0007669"/>
    <property type="project" value="UniProtKB-KW"/>
</dbReference>
<organism evidence="5 6">
    <name type="scientific">Paraburkholderia acidicola</name>
    <dbReference type="NCBI Taxonomy" id="1912599"/>
    <lineage>
        <taxon>Bacteria</taxon>
        <taxon>Pseudomonadati</taxon>
        <taxon>Pseudomonadota</taxon>
        <taxon>Betaproteobacteria</taxon>
        <taxon>Burkholderiales</taxon>
        <taxon>Burkholderiaceae</taxon>
        <taxon>Paraburkholderia</taxon>
    </lineage>
</organism>
<dbReference type="EMBL" id="MTZV01000004">
    <property type="protein sequence ID" value="PCE24981.1"/>
    <property type="molecule type" value="Genomic_DNA"/>
</dbReference>
<dbReference type="PANTHER" id="PTHR36511">
    <property type="entry name" value="MERR FAMILY BACTERIAL REGULATORY PROTEIN"/>
    <property type="match status" value="1"/>
</dbReference>
<evidence type="ECO:0000256" key="3">
    <source>
        <dbReference type="ARBA" id="ARBA00023163"/>
    </source>
</evidence>
<dbReference type="PANTHER" id="PTHR36511:SF4">
    <property type="entry name" value="ANTITOXIN MQSA"/>
    <property type="match status" value="1"/>
</dbReference>
<keyword evidence="2" id="KW-0238">DNA-binding</keyword>
<dbReference type="InterPro" id="IPR001387">
    <property type="entry name" value="Cro/C1-type_HTH"/>
</dbReference>
<dbReference type="AlphaFoldDB" id="A0A2A4EUZ7"/>